<dbReference type="FunFam" id="1.10.287.70:FF:000032">
    <property type="entry name" value="Voltage-dependent T-type calcium channel subunit alpha"/>
    <property type="match status" value="1"/>
</dbReference>
<dbReference type="FunFam" id="1.20.120.350:FF:000072">
    <property type="entry name" value="Voltage-dependent T-type calcium channel subunit alpha"/>
    <property type="match status" value="1"/>
</dbReference>
<dbReference type="FunFam" id="1.20.120.350:FF:000009">
    <property type="entry name" value="Voltage-dependent T-type calcium channel subunit alpha"/>
    <property type="match status" value="2"/>
</dbReference>
<dbReference type="InterPro" id="IPR042099">
    <property type="entry name" value="ANL_N_sf"/>
</dbReference>
<dbReference type="GO" id="GO:0070509">
    <property type="term" value="P:calcium ion import"/>
    <property type="evidence" value="ECO:0007669"/>
    <property type="project" value="TreeGrafter"/>
</dbReference>
<evidence type="ECO:0000313" key="15">
    <source>
        <dbReference type="EMBL" id="CAF3719944.1"/>
    </source>
</evidence>
<feature type="transmembrane region" description="Helical" evidence="12">
    <location>
        <begin position="1323"/>
        <end position="1346"/>
    </location>
</feature>
<evidence type="ECO:0000256" key="10">
    <source>
        <dbReference type="ARBA" id="ARBA00023303"/>
    </source>
</evidence>
<comment type="subcellular location">
    <subcellularLocation>
        <location evidence="1">Membrane</location>
        <topology evidence="1">Multi-pass membrane protein</topology>
    </subcellularLocation>
</comment>
<keyword evidence="9" id="KW-0325">Glycoprotein</keyword>
<feature type="transmembrane region" description="Helical" evidence="12">
    <location>
        <begin position="2112"/>
        <end position="2138"/>
    </location>
</feature>
<dbReference type="PRINTS" id="PR01629">
    <property type="entry name" value="TVDCCALPHA1"/>
</dbReference>
<dbReference type="FunFam" id="1.20.120.350:FF:000007">
    <property type="entry name" value="Voltage-dependent T-type calcium channel subunit alpha"/>
    <property type="match status" value="1"/>
</dbReference>
<dbReference type="GO" id="GO:0001518">
    <property type="term" value="C:voltage-gated sodium channel complex"/>
    <property type="evidence" value="ECO:0007669"/>
    <property type="project" value="TreeGrafter"/>
</dbReference>
<keyword evidence="10" id="KW-0407">Ion channel</keyword>
<feature type="transmembrane region" description="Helical" evidence="12">
    <location>
        <begin position="771"/>
        <end position="802"/>
    </location>
</feature>
<protein>
    <submittedName>
        <fullName evidence="15">Uncharacterized protein</fullName>
    </submittedName>
</protein>
<dbReference type="SUPFAM" id="SSF56801">
    <property type="entry name" value="Acetyl-CoA synthetase-like"/>
    <property type="match status" value="1"/>
</dbReference>
<feature type="region of interest" description="Disordered" evidence="11">
    <location>
        <begin position="1465"/>
        <end position="1488"/>
    </location>
</feature>
<feature type="transmembrane region" description="Helical" evidence="12">
    <location>
        <begin position="2031"/>
        <end position="2051"/>
    </location>
</feature>
<feature type="transmembrane region" description="Helical" evidence="12">
    <location>
        <begin position="1934"/>
        <end position="1957"/>
    </location>
</feature>
<evidence type="ECO:0000259" key="13">
    <source>
        <dbReference type="Pfam" id="PF00501"/>
    </source>
</evidence>
<dbReference type="Pfam" id="PF00501">
    <property type="entry name" value="AMP-binding"/>
    <property type="match status" value="1"/>
</dbReference>
<sequence length="2194" mass="250557">MLFEVALTSPQQVAIEFEEQTWTYAELLMNVICIARHLQVELGDIIYQYVDPSIEMVCGLLGIMCAGGAYCPLSPSDPSAYVRTLIDETRGRFVLVHGNTCDRFSSMISQQIHMINIQHILLADTREEAPEQNIHVESNTSSFIVCTSDANGRQKIIVHTHASLIAGVHNLISWDTNHSDKVLQIAESSWAIHLFEILMPLLTVPSGTLVLLPSSATLNMTRFCKTIKDKQITIFFADSSLLKKLLEYFELNDIERSETLERVRILWTSSEFSKPKYLAKIKSYSSQTRIFLRFGINETSAAIGREIKETIDELTNLSTLSIGCSLAEYKCLLLDESNDRKIISPSDTNSIGQIYLAGAGLFKCYYNNPGLTSTSRVIIDNEEYFKTGDLARYNAKNELEYIGCIDFQIKVDDQLVETADIERTIIACCPNEISSCLVVKLSQEEDLLVAYIISDSSQLATESIRDYCKDRLRKYMVPSYFVVLNKFPLDTNGQVDRKQLPLPSSIGSEFDVCLLDRTVSEGTRRCWSSLPSIPIRPCSNINCLIMGKRPLTTENNNINKINKNIFHASLPTIINISNDVECINKHDPLLSEHDSTNVLSNLSNSCNLEERDENKLPFPDFVEKAFYFLRQTTPPRYQCLKLITWPWFDLISMFVILINCITLGMHQPCTHQSDIESSKKCDTTFCIYLQTIDYYVFAFFTIEMCLKMIAMGIFGKKTYLAESWNRLDCFIVLTGLAELLIPGDYISLSAIRTVRVLRPLRTINRVPSMRIIVLLLLDTLPMLGNVLLLCFFMFFIFGVIGVELWKGLLRNRCFLELNTTIIADYSLFGDFHFESFYIPPDQSSFICSKPSSSGMTKCSDIPRLRQDNKTCDFNFNSLNLTSKNQTINECINWNQYYRSCATSDQNPFSGSISFDNIFSAWLTIFQIITCEGWVSIMYYVQDAHSFWDWIYFVSLIVIGSFFMMNLCLAVISAQFGVTKRRETERMLAEQKRLTELNPTAVTNDRPGSCWKELVKYVNQLSKRLSKRLFYKNCRQKSDKVNHRHTRREKTKKDVSISDINIVSLAPLINQKHRSNCPHYQCQPLVVSTTIDYGHDTYEIGPDIVGSRSENNNLPNESNRRINENLEFEQQEQQTDRNDVCDCYDQDKGVDTSENSQEENSNFHRECICGCCSLLMVIQKFIARIVANKYFNRIIFSAIIINALSMAIEYHGQPESLTNALEYSNYVFLILFAIEMLFKIIAGGIFKYLSNPFNIFDGSIVIISFIELYGQQNSGLSVLRTFRLLRVIKIVRFLPELRRQLILTQEDWNEVLYNGMEKTSPWSALYFIGLLIICYYVLVNLLVAIFVESFSNEGEGEPASSNNNNNNNNASLHAAHKCVLQQSITTDIQVLDKFDESESIKLSNEEERALNVDTIHRTNSHQAFPPSSSSTGHFIVHEGNLIEQEPNNITNPCLNSVVKRRSTVDNSSYSFDRKQRNNSTHTESNTSNSIQLAIGTEQPINDQKDAQLHEPTECNTQLKQKTEQSKAIPSCLNRLCGRRISEYFMKRENYALYLFSPSNRLRTLFQQLILKKSFDYLILFVIALNCITLAMERPSISPSGFERQFLNLSSYIFTVIFTVEMIIKVIASGLLFGSNTYLHTGWNALDGFIVIVSVVDVVAMHRPMITPSAESDAASHILSMLRVFRLLRALRPLTVIHRAPGLQLVVRTLILSLKPIGYVVIICCIFFIIFGILGVQLFKGKFYFCEGSLADSVETKQQCESMPDHRWQNQKYNFDNLGQAVLTLFVLASKDGWVEIMYNAIDAVDVDVQPTRNYSEAKLIYFVSFILIVSFFVVNMFVGVIIENFQNCRAQQELEAAGRDQEKYEKILECRRSLLRDLSYYSKMSRWRKRLYDICMAKYFDLTIAGIIGLNVVTMSLEHYSMPLEWVKFLEYCNYVFTVIFLLELIWKIIAFGPVHYFREKWNQLDSLIVLVSIASIIIEHVSHGHIPINPTLIRVVRILRIARVLKLLKMAKGIQALLDTIMEALPQVGNLSLLFLLIFFIFATLGVELFGKLECSEEQPCTGLNQHAHFKNFGIALLTLFRVATGDNWNGIMKDTLRQDDSHSTGRNHLMIIISPIYFVIFVLMTQFVLLNIVVAVLMKKLEDSNGMIEQDATLGEEMEQLYQVDVQHGNNAEQSLLDMNGPHVKEKVIITNL</sequence>
<dbReference type="Pfam" id="PF00520">
    <property type="entry name" value="Ion_trans"/>
    <property type="match status" value="5"/>
</dbReference>
<evidence type="ECO:0000256" key="11">
    <source>
        <dbReference type="SAM" id="MobiDB-lite"/>
    </source>
</evidence>
<dbReference type="InterPro" id="IPR045851">
    <property type="entry name" value="AMP-bd_C_sf"/>
</dbReference>
<evidence type="ECO:0000256" key="6">
    <source>
        <dbReference type="ARBA" id="ARBA00022989"/>
    </source>
</evidence>
<accession>A0A818W573</accession>
<feature type="transmembrane region" description="Helical" evidence="12">
    <location>
        <begin position="918"/>
        <end position="940"/>
    </location>
</feature>
<dbReference type="InterPro" id="IPR000873">
    <property type="entry name" value="AMP-dep_synth/lig_dom"/>
</dbReference>
<comment type="caution">
    <text evidence="15">The sequence shown here is derived from an EMBL/GenBank/DDBJ whole genome shotgun (WGS) entry which is preliminary data.</text>
</comment>
<keyword evidence="7" id="KW-0406">Ion transport</keyword>
<feature type="transmembrane region" description="Helical" evidence="12">
    <location>
        <begin position="1222"/>
        <end position="1245"/>
    </location>
</feature>
<feature type="domain" description="Ion transport" evidence="14">
    <location>
        <begin position="1897"/>
        <end position="2143"/>
    </location>
</feature>
<feature type="transmembrane region" description="Helical" evidence="12">
    <location>
        <begin position="1890"/>
        <end position="1914"/>
    </location>
</feature>
<feature type="domain" description="Ion transport" evidence="14">
    <location>
        <begin position="1301"/>
        <end position="1353"/>
    </location>
</feature>
<keyword evidence="4" id="KW-0677">Repeat</keyword>
<keyword evidence="2" id="KW-0813">Transport</keyword>
<dbReference type="GO" id="GO:0005891">
    <property type="term" value="C:voltage-gated calcium channel complex"/>
    <property type="evidence" value="ECO:0007669"/>
    <property type="project" value="InterPro"/>
</dbReference>
<feature type="transmembrane region" description="Helical" evidence="12">
    <location>
        <begin position="1818"/>
        <end position="1841"/>
    </location>
</feature>
<dbReference type="FunFam" id="1.10.287.70:FF:000117">
    <property type="entry name" value="Voltage-gated Ca2+ channel, alpha subunit"/>
    <property type="match status" value="1"/>
</dbReference>
<dbReference type="EMBL" id="CAJNYU010004046">
    <property type="protein sequence ID" value="CAF3719944.1"/>
    <property type="molecule type" value="Genomic_DNA"/>
</dbReference>
<dbReference type="SUPFAM" id="SSF81324">
    <property type="entry name" value="Voltage-gated potassium channels"/>
    <property type="match status" value="4"/>
</dbReference>
<proteinExistence type="predicted"/>
<feature type="transmembrane region" description="Helical" evidence="12">
    <location>
        <begin position="1252"/>
        <end position="1269"/>
    </location>
</feature>
<feature type="domain" description="Ion transport" evidence="14">
    <location>
        <begin position="1187"/>
        <end position="1298"/>
    </location>
</feature>
<dbReference type="InterPro" id="IPR005821">
    <property type="entry name" value="Ion_trans_dom"/>
</dbReference>
<evidence type="ECO:0000256" key="9">
    <source>
        <dbReference type="ARBA" id="ARBA00023180"/>
    </source>
</evidence>
<feature type="domain" description="AMP-dependent synthetase/ligase" evidence="13">
    <location>
        <begin position="4"/>
        <end position="366"/>
    </location>
</feature>
<dbReference type="Gene3D" id="3.30.300.30">
    <property type="match status" value="1"/>
</dbReference>
<evidence type="ECO:0000256" key="2">
    <source>
        <dbReference type="ARBA" id="ARBA00022448"/>
    </source>
</evidence>
<dbReference type="InterPro" id="IPR027359">
    <property type="entry name" value="Volt_channel_dom_sf"/>
</dbReference>
<name>A0A818W573_9BILA</name>
<evidence type="ECO:0000256" key="7">
    <source>
        <dbReference type="ARBA" id="ARBA00023065"/>
    </source>
</evidence>
<evidence type="ECO:0000256" key="5">
    <source>
        <dbReference type="ARBA" id="ARBA00022882"/>
    </source>
</evidence>
<dbReference type="GO" id="GO:0008332">
    <property type="term" value="F:low voltage-gated calcium channel activity"/>
    <property type="evidence" value="ECO:0007669"/>
    <property type="project" value="TreeGrafter"/>
</dbReference>
<keyword evidence="6 12" id="KW-1133">Transmembrane helix</keyword>
<keyword evidence="8 12" id="KW-0472">Membrane</keyword>
<evidence type="ECO:0000256" key="8">
    <source>
        <dbReference type="ARBA" id="ARBA00023136"/>
    </source>
</evidence>
<dbReference type="InterPro" id="IPR005445">
    <property type="entry name" value="VDCC_T_a1"/>
</dbReference>
<dbReference type="Gene3D" id="3.40.50.12780">
    <property type="entry name" value="N-terminal domain of ligase-like"/>
    <property type="match status" value="1"/>
</dbReference>
<organism evidence="15 16">
    <name type="scientific">Rotaria socialis</name>
    <dbReference type="NCBI Taxonomy" id="392032"/>
    <lineage>
        <taxon>Eukaryota</taxon>
        <taxon>Metazoa</taxon>
        <taxon>Spiralia</taxon>
        <taxon>Gnathifera</taxon>
        <taxon>Rotifera</taxon>
        <taxon>Eurotatoria</taxon>
        <taxon>Bdelloidea</taxon>
        <taxon>Philodinida</taxon>
        <taxon>Philodinidae</taxon>
        <taxon>Rotaria</taxon>
    </lineage>
</organism>
<feature type="domain" description="Ion transport" evidence="14">
    <location>
        <begin position="1571"/>
        <end position="1851"/>
    </location>
</feature>
<feature type="transmembrane region" description="Helical" evidence="12">
    <location>
        <begin position="1715"/>
        <end position="1737"/>
    </location>
</feature>
<evidence type="ECO:0000259" key="14">
    <source>
        <dbReference type="Pfam" id="PF00520"/>
    </source>
</evidence>
<dbReference type="Gene3D" id="1.10.287.70">
    <property type="match status" value="3"/>
</dbReference>
<dbReference type="PANTHER" id="PTHR10037">
    <property type="entry name" value="VOLTAGE-GATED CATION CHANNEL CALCIUM AND SODIUM"/>
    <property type="match status" value="1"/>
</dbReference>
<evidence type="ECO:0000256" key="4">
    <source>
        <dbReference type="ARBA" id="ARBA00022737"/>
    </source>
</evidence>
<dbReference type="GO" id="GO:0043005">
    <property type="term" value="C:neuron projection"/>
    <property type="evidence" value="ECO:0007669"/>
    <property type="project" value="TreeGrafter"/>
</dbReference>
<dbReference type="Proteomes" id="UP000663869">
    <property type="component" value="Unassembled WGS sequence"/>
</dbReference>
<feature type="domain" description="Ion transport" evidence="14">
    <location>
        <begin position="645"/>
        <end position="981"/>
    </location>
</feature>
<dbReference type="Gene3D" id="1.20.120.350">
    <property type="entry name" value="Voltage-gated potassium channels. Chain C"/>
    <property type="match status" value="4"/>
</dbReference>
<feature type="transmembrane region" description="Helical" evidence="12">
    <location>
        <begin position="1189"/>
        <end position="1210"/>
    </location>
</feature>
<feature type="transmembrane region" description="Helical" evidence="12">
    <location>
        <begin position="694"/>
        <end position="715"/>
    </location>
</feature>
<dbReference type="PANTHER" id="PTHR10037:SF230">
    <property type="entry name" value="CA[2+]-CHANNEL PROTEIN ALPHA[[1]] SUBUNIT T, ISOFORM F"/>
    <property type="match status" value="1"/>
</dbReference>
<feature type="transmembrane region" description="Helical" evidence="12">
    <location>
        <begin position="946"/>
        <end position="971"/>
    </location>
</feature>
<evidence type="ECO:0000313" key="16">
    <source>
        <dbReference type="Proteomes" id="UP000663869"/>
    </source>
</evidence>
<evidence type="ECO:0000256" key="12">
    <source>
        <dbReference type="SAM" id="Phobius"/>
    </source>
</evidence>
<dbReference type="GO" id="GO:0005248">
    <property type="term" value="F:voltage-gated sodium channel activity"/>
    <property type="evidence" value="ECO:0007669"/>
    <property type="project" value="TreeGrafter"/>
</dbReference>
<feature type="compositionally biased region" description="Low complexity" evidence="11">
    <location>
        <begin position="1476"/>
        <end position="1488"/>
    </location>
</feature>
<keyword evidence="5" id="KW-0851">Voltage-gated channel</keyword>
<dbReference type="InterPro" id="IPR043203">
    <property type="entry name" value="VGCC_Ca_Na"/>
</dbReference>
<dbReference type="FunFam" id="1.10.287.70:FF:000007">
    <property type="entry name" value="Voltage-dependent L-type calcium channel subunit alpha"/>
    <property type="match status" value="1"/>
</dbReference>
<feature type="transmembrane region" description="Helical" evidence="12">
    <location>
        <begin position="1573"/>
        <end position="1590"/>
    </location>
</feature>
<evidence type="ECO:0000256" key="1">
    <source>
        <dbReference type="ARBA" id="ARBA00004141"/>
    </source>
</evidence>
<feature type="transmembrane region" description="Helical" evidence="12">
    <location>
        <begin position="1610"/>
        <end position="1631"/>
    </location>
</feature>
<dbReference type="GO" id="GO:0086010">
    <property type="term" value="P:membrane depolarization during action potential"/>
    <property type="evidence" value="ECO:0007669"/>
    <property type="project" value="TreeGrafter"/>
</dbReference>
<gene>
    <name evidence="15" type="ORF">FME351_LOCUS28986</name>
</gene>
<reference evidence="15" key="1">
    <citation type="submission" date="2021-02" db="EMBL/GenBank/DDBJ databases">
        <authorList>
            <person name="Nowell W R."/>
        </authorList>
    </citation>
    <scope>NUCLEOTIDE SEQUENCE</scope>
</reference>
<evidence type="ECO:0000256" key="3">
    <source>
        <dbReference type="ARBA" id="ARBA00022692"/>
    </source>
</evidence>
<keyword evidence="3 12" id="KW-0812">Transmembrane</keyword>